<evidence type="ECO:0000313" key="2">
    <source>
        <dbReference type="EMBL" id="PRB87368.1"/>
    </source>
</evidence>
<dbReference type="AlphaFoldDB" id="A0A2S9CHY4"/>
<dbReference type="Proteomes" id="UP000238534">
    <property type="component" value="Unassembled WGS sequence"/>
</dbReference>
<feature type="non-terminal residue" evidence="1">
    <location>
        <position position="1089"/>
    </location>
</feature>
<dbReference type="RefSeq" id="WP_228421866.1">
    <property type="nucleotide sequence ID" value="NZ_JBBGZD010000008.1"/>
</dbReference>
<organism evidence="1 4">
    <name type="scientific">Chryseobacterium culicis</name>
    <dbReference type="NCBI Taxonomy" id="680127"/>
    <lineage>
        <taxon>Bacteria</taxon>
        <taxon>Pseudomonadati</taxon>
        <taxon>Bacteroidota</taxon>
        <taxon>Flavobacteriia</taxon>
        <taxon>Flavobacteriales</taxon>
        <taxon>Weeksellaceae</taxon>
        <taxon>Chryseobacterium group</taxon>
        <taxon>Chryseobacterium</taxon>
    </lineage>
</organism>
<accession>A0A2S9CHY4</accession>
<sequence length="1089" mass="123215">MKDSYLGFTPKTPDISSLGKYIDKPISLSNGSVNVSVPIYTLPINSNLSIPVSLQYNTQGIKVSEVASSVGQGWNLSSIGTISRSTRGKRDNYNDSPFYLQSIASAKNSLMNNSTGVYTDVWLDQNAENVDLEPDEFNVSLFNMNFKFFYDFSSNKFVSTPLNNIKIIPTLNNYGNIVDFKIIDGSGNTYFFGKSDDNDNRFEVIEEVSSVSISNDNAFSSGTDPQFGTWLLVKITTNDNKTIRFYYDNNTISVTDLAKQDVYLTSQYKYFANNFDFFNGKYDVVSWASGNPVVIGNKYPISSEIAKTKEGNVYNVYSSPGIADKLISRIVYENTEIEFIKSTTARKDFNAYSLDKIKIKNNNNVIKTYQLNQGYFNSEFPTPMNDFSRSNNYIFTPNFDRAIPRLKLNGVSEYDKNNQIISKHNFEYFPGQLPSRLSFAQDFFGYYNGHTENIELIPNINFKYANSVKSAGTANRAVREDYSKIGMLKKITYPTGGSTEFDYENHTYQAINDINEVVIGNLFSMETKYVFFASEQAADPNTGEQLPPEMNYEMNWEFEEDTSVDLNTQIEQVFDENNGANNSYNIIIYRKVNGNWQIFTLMSHTIDKTAMFPKGEYLLTAHRDVLTVNEGGMFDSAGGFTLMMSFLGPVKNNQQPNTNPEVIQNAGGLRIKSIIQKENNVELLRTEYSYNETVGGKVYSTGILHGYPLLVTENFYEGINKFYGVIDYPFRNSSGSNIVYGQVTETSIDNVNNKKIKKEYFFENNAPLEATDMATIEHRTRTPYMGWKFGNLKKTLSYKQNDNGSYALIQKDTIIYDRKNLVLNENFGVRIEPRNRILLSTFGGQSPDDYIYKTDYKYEYYPLFSDFSFERKKQITELFNDKTLITSIDNTYSNTHYQLSNKKTTFPDTSSNDISYAYASEKGNQLMISKNMVEIPLETISSKTMGTTSKILVKSETIYPINQSEANTKTSGLVLPISVLSYEIQNLSTATIEVNFDKYDSKGNLQQYTTKDGISTVIVWGYNQTQPIAKIEGAKLTDIQQSLVDAIVTASNTDAAEAANNDESAFLSALNTFRMNASLSAYQVTTYTY</sequence>
<keyword evidence="3" id="KW-1185">Reference proteome</keyword>
<gene>
    <name evidence="1" type="ORF">CQ022_22530</name>
    <name evidence="2" type="ORF">CQ033_22515</name>
</gene>
<evidence type="ECO:0000313" key="3">
    <source>
        <dbReference type="Proteomes" id="UP000238325"/>
    </source>
</evidence>
<dbReference type="Proteomes" id="UP000238325">
    <property type="component" value="Unassembled WGS sequence"/>
</dbReference>
<comment type="caution">
    <text evidence="1">The sequence shown here is derived from an EMBL/GenBank/DDBJ whole genome shotgun (WGS) entry which is preliminary data.</text>
</comment>
<evidence type="ECO:0000313" key="1">
    <source>
        <dbReference type="EMBL" id="PRB80122.1"/>
    </source>
</evidence>
<dbReference type="EMBL" id="PCPP01000008">
    <property type="protein sequence ID" value="PRB80122.1"/>
    <property type="molecule type" value="Genomic_DNA"/>
</dbReference>
<name>A0A2S9CHY4_CHRCI</name>
<reference evidence="3 4" key="1">
    <citation type="submission" date="2017-09" db="EMBL/GenBank/DDBJ databases">
        <title>Genomic, metabolic, and phenotypic characteristics of bacterial isolates from the natural microbiome of the model nematode Caenorhabditis elegans.</title>
        <authorList>
            <person name="Zimmermann J."/>
            <person name="Obeng N."/>
            <person name="Yang W."/>
            <person name="Obeng O."/>
            <person name="Kissoyan K."/>
            <person name="Pees B."/>
            <person name="Dirksen P."/>
            <person name="Hoppner M."/>
            <person name="Franke A."/>
            <person name="Rosenstiel P."/>
            <person name="Leippe M."/>
            <person name="Dierking K."/>
            <person name="Kaleta C."/>
            <person name="Schulenburg H."/>
        </authorList>
    </citation>
    <scope>NUCLEOTIDE SEQUENCE [LARGE SCALE GENOMIC DNA]</scope>
    <source>
        <strain evidence="1 4">MYb25</strain>
        <strain evidence="2 3">MYb44</strain>
    </source>
</reference>
<proteinExistence type="predicted"/>
<evidence type="ECO:0008006" key="5">
    <source>
        <dbReference type="Google" id="ProtNLM"/>
    </source>
</evidence>
<protein>
    <recommendedName>
        <fullName evidence="5">YD repeat-containing protein</fullName>
    </recommendedName>
</protein>
<dbReference type="EMBL" id="PCPH01000010">
    <property type="protein sequence ID" value="PRB87368.1"/>
    <property type="molecule type" value="Genomic_DNA"/>
</dbReference>
<evidence type="ECO:0000313" key="4">
    <source>
        <dbReference type="Proteomes" id="UP000238534"/>
    </source>
</evidence>